<dbReference type="Gene3D" id="2.60.40.1080">
    <property type="match status" value="1"/>
</dbReference>
<comment type="caution">
    <text evidence="3">The sequence shown here is derived from an EMBL/GenBank/DDBJ whole genome shotgun (WGS) entry which is preliminary data.</text>
</comment>
<keyword evidence="4" id="KW-1185">Reference proteome</keyword>
<dbReference type="PATRIC" id="fig|1410657.5.peg.130"/>
<gene>
    <name evidence="3" type="ORF">IV49_GL000128</name>
</gene>
<dbReference type="InterPro" id="IPR036388">
    <property type="entry name" value="WH-like_DNA-bd_sf"/>
</dbReference>
<evidence type="ECO:0000313" key="4">
    <source>
        <dbReference type="Proteomes" id="UP000051841"/>
    </source>
</evidence>
<evidence type="ECO:0000313" key="3">
    <source>
        <dbReference type="EMBL" id="KRN51510.1"/>
    </source>
</evidence>
<dbReference type="Pfam" id="PF02368">
    <property type="entry name" value="Big_2"/>
    <property type="match status" value="1"/>
</dbReference>
<dbReference type="Gene3D" id="1.10.10.10">
    <property type="entry name" value="Winged helix-like DNA-binding domain superfamily/Winged helix DNA-binding domain"/>
    <property type="match status" value="2"/>
</dbReference>
<dbReference type="RefSeq" id="WP_051654437.1">
    <property type="nucleotide sequence ID" value="NZ_JQBL01000001.1"/>
</dbReference>
<dbReference type="InterPro" id="IPR011434">
    <property type="entry name" value="Ltp-like_HTH"/>
</dbReference>
<keyword evidence="1" id="KW-0732">Signal</keyword>
<accession>A0A0R2HIG3</accession>
<proteinExistence type="predicted"/>
<organism evidence="3 4">
    <name type="scientific">Kandleria vitulina DSM 20405</name>
    <dbReference type="NCBI Taxonomy" id="1410657"/>
    <lineage>
        <taxon>Bacteria</taxon>
        <taxon>Bacillati</taxon>
        <taxon>Bacillota</taxon>
        <taxon>Erysipelotrichia</taxon>
        <taxon>Erysipelotrichales</taxon>
        <taxon>Coprobacillaceae</taxon>
        <taxon>Kandleria</taxon>
    </lineage>
</organism>
<dbReference type="InterPro" id="IPR003343">
    <property type="entry name" value="Big_2"/>
</dbReference>
<protein>
    <recommendedName>
        <fullName evidence="2">BIG2 domain-containing protein</fullName>
    </recommendedName>
</protein>
<sequence length="199" mass="22154">MKETISRFLVILATVMALTVPVNAATMKLNKKKATIYVGQALTLKVKGKKKKVKWKSTNKKVAKVNKKGKVTGLKAGKATIIAKVGKKSLKCKVTVKKVAKKRLTSGQRNALGKAKSYLSLMAFSKEGLKKQLLFEKFREADAQYAVDHCGANWYEQAYKSAKSYLSFMSFSEDELINQLEFDGFTYDQAVYGADRAYA</sequence>
<dbReference type="Pfam" id="PF07553">
    <property type="entry name" value="Lipoprotein_Ltp"/>
    <property type="match status" value="2"/>
</dbReference>
<feature type="domain" description="BIG2" evidence="2">
    <location>
        <begin position="23"/>
        <end position="95"/>
    </location>
</feature>
<dbReference type="EMBL" id="JQBL01000001">
    <property type="protein sequence ID" value="KRN51510.1"/>
    <property type="molecule type" value="Genomic_DNA"/>
</dbReference>
<reference evidence="3 4" key="1">
    <citation type="journal article" date="2015" name="Genome Announc.">
        <title>Expanding the biotechnology potential of lactobacilli through comparative genomics of 213 strains and associated genera.</title>
        <authorList>
            <person name="Sun Z."/>
            <person name="Harris H.M."/>
            <person name="McCann A."/>
            <person name="Guo C."/>
            <person name="Argimon S."/>
            <person name="Zhang W."/>
            <person name="Yang X."/>
            <person name="Jeffery I.B."/>
            <person name="Cooney J.C."/>
            <person name="Kagawa T.F."/>
            <person name="Liu W."/>
            <person name="Song Y."/>
            <person name="Salvetti E."/>
            <person name="Wrobel A."/>
            <person name="Rasinkangas P."/>
            <person name="Parkhill J."/>
            <person name="Rea M.C."/>
            <person name="O'Sullivan O."/>
            <person name="Ritari J."/>
            <person name="Douillard F.P."/>
            <person name="Paul Ross R."/>
            <person name="Yang R."/>
            <person name="Briner A.E."/>
            <person name="Felis G.E."/>
            <person name="de Vos W.M."/>
            <person name="Barrangou R."/>
            <person name="Klaenhammer T.R."/>
            <person name="Caufield P.W."/>
            <person name="Cui Y."/>
            <person name="Zhang H."/>
            <person name="O'Toole P.W."/>
        </authorList>
    </citation>
    <scope>NUCLEOTIDE SEQUENCE [LARGE SCALE GENOMIC DNA]</scope>
    <source>
        <strain evidence="3 4">DSM 20405</strain>
    </source>
</reference>
<evidence type="ECO:0000259" key="2">
    <source>
        <dbReference type="SMART" id="SM00635"/>
    </source>
</evidence>
<dbReference type="InterPro" id="IPR008964">
    <property type="entry name" value="Invasin/intimin_cell_adhesion"/>
</dbReference>
<evidence type="ECO:0000256" key="1">
    <source>
        <dbReference type="SAM" id="SignalP"/>
    </source>
</evidence>
<dbReference type="AlphaFoldDB" id="A0A0R2HIG3"/>
<feature type="chain" id="PRO_5006417765" description="BIG2 domain-containing protein" evidence="1">
    <location>
        <begin position="25"/>
        <end position="199"/>
    </location>
</feature>
<feature type="signal peptide" evidence="1">
    <location>
        <begin position="1"/>
        <end position="24"/>
    </location>
</feature>
<dbReference type="SMART" id="SM00635">
    <property type="entry name" value="BID_2"/>
    <property type="match status" value="1"/>
</dbReference>
<dbReference type="Proteomes" id="UP000051841">
    <property type="component" value="Unassembled WGS sequence"/>
</dbReference>
<name>A0A0R2HIG3_9FIRM</name>
<dbReference type="SUPFAM" id="SSF49373">
    <property type="entry name" value="Invasin/intimin cell-adhesion fragments"/>
    <property type="match status" value="1"/>
</dbReference>